<gene>
    <name evidence="1" type="ORF">E1A91_D07G231100v1</name>
</gene>
<keyword evidence="2" id="KW-1185">Reference proteome</keyword>
<dbReference type="AlphaFoldDB" id="A0A5D2UB07"/>
<dbReference type="EMBL" id="CM017655">
    <property type="protein sequence ID" value="TYI74822.1"/>
    <property type="molecule type" value="Genomic_DNA"/>
</dbReference>
<protein>
    <submittedName>
        <fullName evidence="1">Uncharacterized protein</fullName>
    </submittedName>
</protein>
<reference evidence="1 2" key="1">
    <citation type="submission" date="2019-07" db="EMBL/GenBank/DDBJ databases">
        <title>WGS assembly of Gossypium mustelinum.</title>
        <authorList>
            <person name="Chen Z.J."/>
            <person name="Sreedasyam A."/>
            <person name="Ando A."/>
            <person name="Song Q."/>
            <person name="De L."/>
            <person name="Hulse-Kemp A."/>
            <person name="Ding M."/>
            <person name="Ye W."/>
            <person name="Kirkbride R."/>
            <person name="Jenkins J."/>
            <person name="Plott C."/>
            <person name="Lovell J."/>
            <person name="Lin Y.-M."/>
            <person name="Vaughn R."/>
            <person name="Liu B."/>
            <person name="Li W."/>
            <person name="Simpson S."/>
            <person name="Scheffler B."/>
            <person name="Saski C."/>
            <person name="Grover C."/>
            <person name="Hu G."/>
            <person name="Conover J."/>
            <person name="Carlson J."/>
            <person name="Shu S."/>
            <person name="Boston L."/>
            <person name="Williams M."/>
            <person name="Peterson D."/>
            <person name="Mcgee K."/>
            <person name="Jones D."/>
            <person name="Wendel J."/>
            <person name="Stelly D."/>
            <person name="Grimwood J."/>
            <person name="Schmutz J."/>
        </authorList>
    </citation>
    <scope>NUCLEOTIDE SEQUENCE [LARGE SCALE GENOMIC DNA]</scope>
    <source>
        <strain evidence="1">1408120.09</strain>
    </source>
</reference>
<name>A0A5D2UB07_GOSMU</name>
<evidence type="ECO:0000313" key="1">
    <source>
        <dbReference type="EMBL" id="TYI74822.1"/>
    </source>
</evidence>
<dbReference type="Proteomes" id="UP000323597">
    <property type="component" value="Chromosome D07"/>
</dbReference>
<organism evidence="1 2">
    <name type="scientific">Gossypium mustelinum</name>
    <name type="common">Cotton</name>
    <name type="synonym">Gossypium caicoense</name>
    <dbReference type="NCBI Taxonomy" id="34275"/>
    <lineage>
        <taxon>Eukaryota</taxon>
        <taxon>Viridiplantae</taxon>
        <taxon>Streptophyta</taxon>
        <taxon>Embryophyta</taxon>
        <taxon>Tracheophyta</taxon>
        <taxon>Spermatophyta</taxon>
        <taxon>Magnoliopsida</taxon>
        <taxon>eudicotyledons</taxon>
        <taxon>Gunneridae</taxon>
        <taxon>Pentapetalae</taxon>
        <taxon>rosids</taxon>
        <taxon>malvids</taxon>
        <taxon>Malvales</taxon>
        <taxon>Malvaceae</taxon>
        <taxon>Malvoideae</taxon>
        <taxon>Gossypium</taxon>
    </lineage>
</organism>
<accession>A0A5D2UB07</accession>
<proteinExistence type="predicted"/>
<sequence length="56" mass="5626">MAPTLVYGREGAHLRSCGRVQAEGVVPGGGVARLGGATRVKGKPGSVAALEAYPSY</sequence>
<evidence type="ECO:0000313" key="2">
    <source>
        <dbReference type="Proteomes" id="UP000323597"/>
    </source>
</evidence>